<dbReference type="PANTHER" id="PTHR43545:SF4">
    <property type="entry name" value="IRON-SULFUR PROTEIN"/>
    <property type="match status" value="1"/>
</dbReference>
<feature type="domain" description="4Fe-4S ferredoxin-type" evidence="8">
    <location>
        <begin position="87"/>
        <end position="116"/>
    </location>
</feature>
<evidence type="ECO:0000256" key="5">
    <source>
        <dbReference type="ARBA" id="ARBA00023004"/>
    </source>
</evidence>
<evidence type="ECO:0000259" key="8">
    <source>
        <dbReference type="PROSITE" id="PS51379"/>
    </source>
</evidence>
<keyword evidence="6" id="KW-0411">Iron-sulfur</keyword>
<dbReference type="PANTHER" id="PTHR43545">
    <property type="entry name" value="FORMATE DEHYDROGENASE, NITRATE-INDUCIBLE, IRON-SULFUR SUBUNIT"/>
    <property type="match status" value="1"/>
</dbReference>
<evidence type="ECO:0000256" key="7">
    <source>
        <dbReference type="SAM" id="Phobius"/>
    </source>
</evidence>
<feature type="domain" description="4Fe-4S ferredoxin-type" evidence="8">
    <location>
        <begin position="11"/>
        <end position="41"/>
    </location>
</feature>
<dbReference type="AlphaFoldDB" id="A0A832HZQ1"/>
<dbReference type="PROSITE" id="PS00198">
    <property type="entry name" value="4FE4S_FER_1"/>
    <property type="match status" value="1"/>
</dbReference>
<reference evidence="9" key="1">
    <citation type="journal article" date="2020" name="mSystems">
        <title>Genome- and Community-Level Interaction Insights into Carbon Utilization and Element Cycling Functions of Hydrothermarchaeota in Hydrothermal Sediment.</title>
        <authorList>
            <person name="Zhou Z."/>
            <person name="Liu Y."/>
            <person name="Xu W."/>
            <person name="Pan J."/>
            <person name="Luo Z.H."/>
            <person name="Li M."/>
        </authorList>
    </citation>
    <scope>NUCLEOTIDE SEQUENCE [LARGE SCALE GENOMIC DNA]</scope>
    <source>
        <strain evidence="9">SpSt-381</strain>
    </source>
</reference>
<evidence type="ECO:0000256" key="6">
    <source>
        <dbReference type="ARBA" id="ARBA00023014"/>
    </source>
</evidence>
<keyword evidence="7" id="KW-0472">Membrane</keyword>
<feature type="domain" description="4Fe-4S ferredoxin-type" evidence="8">
    <location>
        <begin position="56"/>
        <end position="86"/>
    </location>
</feature>
<dbReference type="Gene3D" id="3.30.70.20">
    <property type="match status" value="2"/>
</dbReference>
<dbReference type="InterPro" id="IPR017896">
    <property type="entry name" value="4Fe4S_Fe-S-bd"/>
</dbReference>
<dbReference type="CDD" id="cd10561">
    <property type="entry name" value="HybA_like"/>
    <property type="match status" value="1"/>
</dbReference>
<evidence type="ECO:0000313" key="9">
    <source>
        <dbReference type="EMBL" id="HGZ41994.1"/>
    </source>
</evidence>
<evidence type="ECO:0000256" key="1">
    <source>
        <dbReference type="ARBA" id="ARBA00004196"/>
    </source>
</evidence>
<keyword evidence="5" id="KW-0408">Iron</keyword>
<organism evidence="9">
    <name type="scientific">Eiseniibacteriota bacterium</name>
    <dbReference type="NCBI Taxonomy" id="2212470"/>
    <lineage>
        <taxon>Bacteria</taxon>
        <taxon>Candidatus Eiseniibacteriota</taxon>
    </lineage>
</organism>
<dbReference type="GO" id="GO:0046872">
    <property type="term" value="F:metal ion binding"/>
    <property type="evidence" value="ECO:0007669"/>
    <property type="project" value="UniProtKB-KW"/>
</dbReference>
<gene>
    <name evidence="9" type="ORF">ENR23_00975</name>
</gene>
<dbReference type="GO" id="GO:0030313">
    <property type="term" value="C:cell envelope"/>
    <property type="evidence" value="ECO:0007669"/>
    <property type="project" value="UniProtKB-SubCell"/>
</dbReference>
<dbReference type="EMBL" id="DSQF01000002">
    <property type="protein sequence ID" value="HGZ41994.1"/>
    <property type="molecule type" value="Genomic_DNA"/>
</dbReference>
<proteinExistence type="predicted"/>
<protein>
    <submittedName>
        <fullName evidence="9">4Fe-4S dicluster domain-containing protein</fullName>
    </submittedName>
</protein>
<dbReference type="SUPFAM" id="SSF54862">
    <property type="entry name" value="4Fe-4S ferredoxins"/>
    <property type="match status" value="1"/>
</dbReference>
<comment type="caution">
    <text evidence="9">The sequence shown here is derived from an EMBL/GenBank/DDBJ whole genome shotgun (WGS) entry which is preliminary data.</text>
</comment>
<dbReference type="PROSITE" id="PS51379">
    <property type="entry name" value="4FE4S_FER_2"/>
    <property type="match status" value="3"/>
</dbReference>
<keyword evidence="2" id="KW-0004">4Fe-4S</keyword>
<evidence type="ECO:0000256" key="2">
    <source>
        <dbReference type="ARBA" id="ARBA00022485"/>
    </source>
</evidence>
<evidence type="ECO:0000256" key="3">
    <source>
        <dbReference type="ARBA" id="ARBA00022723"/>
    </source>
</evidence>
<feature type="transmembrane region" description="Helical" evidence="7">
    <location>
        <begin position="216"/>
        <end position="237"/>
    </location>
</feature>
<comment type="subcellular location">
    <subcellularLocation>
        <location evidence="1">Cell envelope</location>
    </subcellularLocation>
</comment>
<evidence type="ECO:0000256" key="4">
    <source>
        <dbReference type="ARBA" id="ARBA00022737"/>
    </source>
</evidence>
<keyword evidence="3" id="KW-0479">Metal-binding</keyword>
<keyword evidence="4" id="KW-0677">Repeat</keyword>
<name>A0A832HZQ1_UNCEI</name>
<keyword evidence="7" id="KW-1133">Transmembrane helix</keyword>
<dbReference type="Pfam" id="PF13247">
    <property type="entry name" value="Fer4_11"/>
    <property type="match status" value="1"/>
</dbReference>
<dbReference type="GO" id="GO:0051539">
    <property type="term" value="F:4 iron, 4 sulfur cluster binding"/>
    <property type="evidence" value="ECO:0007669"/>
    <property type="project" value="UniProtKB-KW"/>
</dbReference>
<accession>A0A832HZQ1</accession>
<sequence length="269" mass="29421">MKSQEARVRRKAMLVDITMCVGCGACQAACKMENGLPEEAEEKLSPTAWTALETHGDTYVRRMCQHCEHPTCVSVCPVGAFQKHPEGPVTYDASKCLGCRYCIQACPFGVPRYEWTSRAPRVRKCRFCVDRQARGLPPACVEACPTGATRYGDRDELIAEARARIAAEPGRYVNHVYGVNEVGGTSVLYLSPVPFEQLGFKTDLQTTPLPVLTESVLHTLPGVVTLGGVFLAGVYWITNRRSEVARLERALADAGSRGAATPRREGEEG</sequence>
<dbReference type="InterPro" id="IPR051555">
    <property type="entry name" value="FDH_Electron_Transfer_Unit"/>
</dbReference>
<dbReference type="InterPro" id="IPR017900">
    <property type="entry name" value="4Fe4S_Fe_S_CS"/>
</dbReference>
<keyword evidence="7" id="KW-0812">Transmembrane</keyword>